<protein>
    <submittedName>
        <fullName evidence="1">Uncharacterized protein</fullName>
    </submittedName>
</protein>
<sequence>MNYRLFFDKLLIINDYQKAILFNFIKVKLESPSYDKSCRKIEFAL</sequence>
<gene>
    <name evidence="1" type="ORF">LX77_01653</name>
</gene>
<evidence type="ECO:0000313" key="2">
    <source>
        <dbReference type="Proteomes" id="UP000248987"/>
    </source>
</evidence>
<proteinExistence type="predicted"/>
<keyword evidence="2" id="KW-1185">Reference proteome</keyword>
<reference evidence="1 2" key="1">
    <citation type="submission" date="2018-06" db="EMBL/GenBank/DDBJ databases">
        <title>Genomic Encyclopedia of Archaeal and Bacterial Type Strains, Phase II (KMG-II): from individual species to whole genera.</title>
        <authorList>
            <person name="Goeker M."/>
        </authorList>
    </citation>
    <scope>NUCLEOTIDE SEQUENCE [LARGE SCALE GENOMIC DNA]</scope>
    <source>
        <strain evidence="1 2">DSM 12408</strain>
    </source>
</reference>
<evidence type="ECO:0000313" key="1">
    <source>
        <dbReference type="EMBL" id="RAJ25350.1"/>
    </source>
</evidence>
<accession>A0A327S8F6</accession>
<comment type="caution">
    <text evidence="1">The sequence shown here is derived from an EMBL/GenBank/DDBJ whole genome shotgun (WGS) entry which is preliminary data.</text>
</comment>
<dbReference type="EMBL" id="QLLQ01000004">
    <property type="protein sequence ID" value="RAJ25350.1"/>
    <property type="molecule type" value="Genomic_DNA"/>
</dbReference>
<dbReference type="Proteomes" id="UP000248987">
    <property type="component" value="Unassembled WGS sequence"/>
</dbReference>
<dbReference type="AlphaFoldDB" id="A0A327S8F6"/>
<organism evidence="1 2">
    <name type="scientific">Gelidibacter algens</name>
    <dbReference type="NCBI Taxonomy" id="49280"/>
    <lineage>
        <taxon>Bacteria</taxon>
        <taxon>Pseudomonadati</taxon>
        <taxon>Bacteroidota</taxon>
        <taxon>Flavobacteriia</taxon>
        <taxon>Flavobacteriales</taxon>
        <taxon>Flavobacteriaceae</taxon>
        <taxon>Gelidibacter</taxon>
    </lineage>
</organism>
<name>A0A327S8F6_9FLAO</name>